<dbReference type="GO" id="GO:0031175">
    <property type="term" value="P:neuron projection development"/>
    <property type="evidence" value="ECO:0007669"/>
    <property type="project" value="TreeGrafter"/>
</dbReference>
<accession>A0A4Z2ED38</accession>
<dbReference type="InterPro" id="IPR027324">
    <property type="entry name" value="MAP2/MAP4/Tau"/>
</dbReference>
<dbReference type="EMBL" id="SRLO01010155">
    <property type="protein sequence ID" value="TNN26480.1"/>
    <property type="molecule type" value="Genomic_DNA"/>
</dbReference>
<keyword evidence="2" id="KW-1185">Reference proteome</keyword>
<organism evidence="1 2">
    <name type="scientific">Liparis tanakae</name>
    <name type="common">Tanaka's snailfish</name>
    <dbReference type="NCBI Taxonomy" id="230148"/>
    <lineage>
        <taxon>Eukaryota</taxon>
        <taxon>Metazoa</taxon>
        <taxon>Chordata</taxon>
        <taxon>Craniata</taxon>
        <taxon>Vertebrata</taxon>
        <taxon>Euteleostomi</taxon>
        <taxon>Actinopterygii</taxon>
        <taxon>Neopterygii</taxon>
        <taxon>Teleostei</taxon>
        <taxon>Neoteleostei</taxon>
        <taxon>Acanthomorphata</taxon>
        <taxon>Eupercaria</taxon>
        <taxon>Perciformes</taxon>
        <taxon>Cottioidei</taxon>
        <taxon>Cottales</taxon>
        <taxon>Liparidae</taxon>
        <taxon>Liparis</taxon>
    </lineage>
</organism>
<comment type="caution">
    <text evidence="1">The sequence shown here is derived from an EMBL/GenBank/DDBJ whole genome shotgun (WGS) entry which is preliminary data.</text>
</comment>
<gene>
    <name evidence="1" type="primary">MAP4_0</name>
    <name evidence="1" type="ORF">EYF80_063384</name>
</gene>
<dbReference type="GO" id="GO:0043005">
    <property type="term" value="C:neuron projection"/>
    <property type="evidence" value="ECO:0007669"/>
    <property type="project" value="TreeGrafter"/>
</dbReference>
<proteinExistence type="predicted"/>
<dbReference type="PANTHER" id="PTHR11501">
    <property type="entry name" value="MICROTUBULE-ASSOCIATED PROTEIN"/>
    <property type="match status" value="1"/>
</dbReference>
<dbReference type="GO" id="GO:0008017">
    <property type="term" value="F:microtubule binding"/>
    <property type="evidence" value="ECO:0007669"/>
    <property type="project" value="InterPro"/>
</dbReference>
<dbReference type="OrthoDB" id="9378527at2759"/>
<dbReference type="PANTHER" id="PTHR11501:SF16">
    <property type="entry name" value="MICROTUBULE-ASSOCIATED PROTEIN 4"/>
    <property type="match status" value="1"/>
</dbReference>
<dbReference type="AlphaFoldDB" id="A0A4Z2ED38"/>
<reference evidence="1 2" key="1">
    <citation type="submission" date="2019-03" db="EMBL/GenBank/DDBJ databases">
        <title>First draft genome of Liparis tanakae, snailfish: a comprehensive survey of snailfish specific genes.</title>
        <authorList>
            <person name="Kim W."/>
            <person name="Song I."/>
            <person name="Jeong J.-H."/>
            <person name="Kim D."/>
            <person name="Kim S."/>
            <person name="Ryu S."/>
            <person name="Song J.Y."/>
            <person name="Lee S.K."/>
        </authorList>
    </citation>
    <scope>NUCLEOTIDE SEQUENCE [LARGE SCALE GENOMIC DNA]</scope>
    <source>
        <tissue evidence="1">Muscle</tissue>
    </source>
</reference>
<dbReference type="Proteomes" id="UP000314294">
    <property type="component" value="Unassembled WGS sequence"/>
</dbReference>
<protein>
    <submittedName>
        <fullName evidence="1">Microtubule-associated protein 4</fullName>
    </submittedName>
</protein>
<dbReference type="GO" id="GO:0000226">
    <property type="term" value="P:microtubule cytoskeleton organization"/>
    <property type="evidence" value="ECO:0007669"/>
    <property type="project" value="TreeGrafter"/>
</dbReference>
<name>A0A4Z2ED38_9TELE</name>
<evidence type="ECO:0000313" key="2">
    <source>
        <dbReference type="Proteomes" id="UP000314294"/>
    </source>
</evidence>
<evidence type="ECO:0000313" key="1">
    <source>
        <dbReference type="EMBL" id="TNN26480.1"/>
    </source>
</evidence>
<sequence length="174" mass="19205">MLLYMRCSRGGVLLYMRCSRGGVLLYMRCSRGGVLLYMRCSRGGVLLYMEQSEDGMRGRRSRSSAMSDLDLSLSDALTDGAAQPGPEAPVKRDFVAQLEAEPFDDQVGETVAKTDYVPLLDNDDTTRPAHSALLKELRGGAGVSWRTAVSGRLIPDQTALVNRWALWRQSQQSV</sequence>